<dbReference type="InterPro" id="IPR017585">
    <property type="entry name" value="SAF_FlgA"/>
</dbReference>
<dbReference type="InterPro" id="IPR013974">
    <property type="entry name" value="SAF"/>
</dbReference>
<accession>A0A3B1BL57</accession>
<protein>
    <recommendedName>
        <fullName evidence="4">SAF domain-containing protein</fullName>
    </recommendedName>
</protein>
<keyword evidence="3" id="KW-0574">Periplasm</keyword>
<dbReference type="PANTHER" id="PTHR36307">
    <property type="entry name" value="FLAGELLA BASAL BODY P-RING FORMATION PROTEIN FLGA"/>
    <property type="match status" value="1"/>
</dbReference>
<dbReference type="GO" id="GO:0044780">
    <property type="term" value="P:bacterial-type flagellum assembly"/>
    <property type="evidence" value="ECO:0007669"/>
    <property type="project" value="InterPro"/>
</dbReference>
<dbReference type="Gene3D" id="3.90.1210.10">
    <property type="entry name" value="Antifreeze-like/N-acetylneuraminic acid synthase C-terminal domain"/>
    <property type="match status" value="1"/>
</dbReference>
<dbReference type="Gene3D" id="2.30.30.760">
    <property type="match status" value="1"/>
</dbReference>
<comment type="subcellular location">
    <subcellularLocation>
        <location evidence="1">Periplasm</location>
    </subcellularLocation>
</comment>
<sequence length="246" mass="26842">MKYFIRTGAAIVMALFAILVLLPSKATGLGESGQPAHIAGWLYKTIENHIKEELAGPQKTVESVKVTLPERYIPPTEYDSMEISIPRQNRLGNRMFISVKFIKGSNIISRVNAMALVKVMIEVVVANRDLGAGAIVADADIRMKKQAIGSGFSNVITDSSMVIGKQVDRKIRAGSPFMKSSVSIPKLVRLGDVVTIVARSGQFTITTLGKARQNGDRGEWISIMNVTSKKIINAQVTGPRTVRVEF</sequence>
<dbReference type="CDD" id="cd11614">
    <property type="entry name" value="SAF_CpaB_FlgA_like"/>
    <property type="match status" value="1"/>
</dbReference>
<feature type="domain" description="SAF" evidence="4">
    <location>
        <begin position="121"/>
        <end position="183"/>
    </location>
</feature>
<organism evidence="5">
    <name type="scientific">hydrothermal vent metagenome</name>
    <dbReference type="NCBI Taxonomy" id="652676"/>
    <lineage>
        <taxon>unclassified sequences</taxon>
        <taxon>metagenomes</taxon>
        <taxon>ecological metagenomes</taxon>
    </lineage>
</organism>
<dbReference type="InterPro" id="IPR039246">
    <property type="entry name" value="Flagellar_FlgA"/>
</dbReference>
<dbReference type="GO" id="GO:0042597">
    <property type="term" value="C:periplasmic space"/>
    <property type="evidence" value="ECO:0007669"/>
    <property type="project" value="UniProtKB-SubCell"/>
</dbReference>
<reference evidence="5" key="1">
    <citation type="submission" date="2018-06" db="EMBL/GenBank/DDBJ databases">
        <authorList>
            <person name="Zhirakovskaya E."/>
        </authorList>
    </citation>
    <scope>NUCLEOTIDE SEQUENCE</scope>
</reference>
<dbReference type="NCBIfam" id="TIGR03170">
    <property type="entry name" value="flgA_cterm"/>
    <property type="match status" value="1"/>
</dbReference>
<proteinExistence type="predicted"/>
<dbReference type="PANTHER" id="PTHR36307:SF1">
    <property type="entry name" value="FLAGELLA BASAL BODY P-RING FORMATION PROTEIN FLGA"/>
    <property type="match status" value="1"/>
</dbReference>
<dbReference type="EMBL" id="UOGE01000017">
    <property type="protein sequence ID" value="VAX16862.1"/>
    <property type="molecule type" value="Genomic_DNA"/>
</dbReference>
<keyword evidence="2" id="KW-0732">Signal</keyword>
<dbReference type="Pfam" id="PF13144">
    <property type="entry name" value="ChapFlgA"/>
    <property type="match status" value="1"/>
</dbReference>
<evidence type="ECO:0000256" key="1">
    <source>
        <dbReference type="ARBA" id="ARBA00004418"/>
    </source>
</evidence>
<gene>
    <name evidence="5" type="ORF">MNBD_NITROSPINAE02-1556</name>
</gene>
<evidence type="ECO:0000259" key="4">
    <source>
        <dbReference type="SMART" id="SM00858"/>
    </source>
</evidence>
<evidence type="ECO:0000313" key="5">
    <source>
        <dbReference type="EMBL" id="VAX16862.1"/>
    </source>
</evidence>
<evidence type="ECO:0000256" key="3">
    <source>
        <dbReference type="ARBA" id="ARBA00022764"/>
    </source>
</evidence>
<evidence type="ECO:0000256" key="2">
    <source>
        <dbReference type="ARBA" id="ARBA00022729"/>
    </source>
</evidence>
<dbReference type="SMART" id="SM00858">
    <property type="entry name" value="SAF"/>
    <property type="match status" value="1"/>
</dbReference>
<name>A0A3B1BL57_9ZZZZ</name>
<dbReference type="AlphaFoldDB" id="A0A3B1BL57"/>